<feature type="region of interest" description="Disordered" evidence="1">
    <location>
        <begin position="1"/>
        <end position="69"/>
    </location>
</feature>
<dbReference type="GO" id="GO:0005794">
    <property type="term" value="C:Golgi apparatus"/>
    <property type="evidence" value="ECO:0007669"/>
    <property type="project" value="TreeGrafter"/>
</dbReference>
<feature type="compositionally biased region" description="Basic and acidic residues" evidence="1">
    <location>
        <begin position="16"/>
        <end position="68"/>
    </location>
</feature>
<protein>
    <recommendedName>
        <fullName evidence="3">Selenoprotein H</fullName>
    </recommendedName>
</protein>
<dbReference type="InterPro" id="IPR052674">
    <property type="entry name" value="SelWTH-like"/>
</dbReference>
<dbReference type="PANTHER" id="PTHR33638:SF1">
    <property type="entry name" value="SELENOPROTEIN H"/>
    <property type="match status" value="1"/>
</dbReference>
<gene>
    <name evidence="2" type="ORF">CCUR1050_LOCUS8372</name>
</gene>
<accession>A0A7S0M605</accession>
<evidence type="ECO:0000313" key="2">
    <source>
        <dbReference type="EMBL" id="CAD8630693.1"/>
    </source>
</evidence>
<organism evidence="2">
    <name type="scientific">Cryptomonas curvata</name>
    <dbReference type="NCBI Taxonomy" id="233186"/>
    <lineage>
        <taxon>Eukaryota</taxon>
        <taxon>Cryptophyceae</taxon>
        <taxon>Cryptomonadales</taxon>
        <taxon>Cryptomonadaceae</taxon>
        <taxon>Cryptomonas</taxon>
    </lineage>
</organism>
<proteinExistence type="predicted"/>
<name>A0A7S0M605_9CRYP</name>
<dbReference type="EMBL" id="HBEZ01015147">
    <property type="protein sequence ID" value="CAD8630693.1"/>
    <property type="molecule type" value="Transcribed_RNA"/>
</dbReference>
<sequence length="154" mass="16959">MEGRFATMPQKRKVAAKKEECEKADPKKKAKSSTKEASDESDEPAKVEVEPAKEEIADQDTGKEESHVKITSSKACQAFAKRHVELEKLVLKAKPDAKITIDIQPKLGSKPDKGSFIVEVKGKKIVDLVAMPRPFDKLKALSMETVAADVVKEL</sequence>
<reference evidence="2" key="1">
    <citation type="submission" date="2021-01" db="EMBL/GenBank/DDBJ databases">
        <authorList>
            <person name="Corre E."/>
            <person name="Pelletier E."/>
            <person name="Niang G."/>
            <person name="Scheremetjew M."/>
            <person name="Finn R."/>
            <person name="Kale V."/>
            <person name="Holt S."/>
            <person name="Cochrane G."/>
            <person name="Meng A."/>
            <person name="Brown T."/>
            <person name="Cohen L."/>
        </authorList>
    </citation>
    <scope>NUCLEOTIDE SEQUENCE</scope>
    <source>
        <strain evidence="2">CCAP979/52</strain>
    </source>
</reference>
<dbReference type="AlphaFoldDB" id="A0A7S0M605"/>
<evidence type="ECO:0000256" key="1">
    <source>
        <dbReference type="SAM" id="MobiDB-lite"/>
    </source>
</evidence>
<dbReference type="PANTHER" id="PTHR33638">
    <property type="entry name" value="SELENOPROTEIN H"/>
    <property type="match status" value="1"/>
</dbReference>
<evidence type="ECO:0008006" key="3">
    <source>
        <dbReference type="Google" id="ProtNLM"/>
    </source>
</evidence>